<proteinExistence type="predicted"/>
<keyword evidence="4" id="KW-1133">Transmembrane helix</keyword>
<dbReference type="GO" id="GO:0016020">
    <property type="term" value="C:membrane"/>
    <property type="evidence" value="ECO:0007669"/>
    <property type="project" value="UniProtKB-SubCell"/>
</dbReference>
<dbReference type="PRINTS" id="PR00679">
    <property type="entry name" value="PROHIBITIN"/>
</dbReference>
<evidence type="ECO:0000313" key="6">
    <source>
        <dbReference type="EMBL" id="HHS62007.1"/>
    </source>
</evidence>
<evidence type="ECO:0000256" key="3">
    <source>
        <dbReference type="SAM" id="Coils"/>
    </source>
</evidence>
<feature type="transmembrane region" description="Helical" evidence="4">
    <location>
        <begin position="36"/>
        <end position="55"/>
    </location>
</feature>
<dbReference type="EMBL" id="DTHJ01000004">
    <property type="protein sequence ID" value="HHS62007.1"/>
    <property type="molecule type" value="Genomic_DNA"/>
</dbReference>
<dbReference type="InterPro" id="IPR000163">
    <property type="entry name" value="Prohibitin"/>
</dbReference>
<feature type="coiled-coil region" evidence="3">
    <location>
        <begin position="177"/>
        <end position="247"/>
    </location>
</feature>
<protein>
    <submittedName>
        <fullName evidence="6">Prohibitin family protein</fullName>
    </submittedName>
</protein>
<dbReference type="Pfam" id="PF01145">
    <property type="entry name" value="Band_7"/>
    <property type="match status" value="1"/>
</dbReference>
<dbReference type="CDD" id="cd03401">
    <property type="entry name" value="SPFH_prohibitin"/>
    <property type="match status" value="1"/>
</dbReference>
<dbReference type="InterPro" id="IPR036013">
    <property type="entry name" value="Band_7/SPFH_dom_sf"/>
</dbReference>
<sequence length="314" mass="35650">MFIIGLLIIVGLFFFRSIYKVTQDDRRVDEKLRVRNYITWGAGIIGGLLVFFSLLRVVPPGAVGVQVLFGRVLTKATLSEGLNIVNPFVDLHIMSIRTQAYTMSIAYEEGQVKGDDAITVLTRDGLEVKMDLTVWYHLNPDEAATVFQKIGPDYIEKIVRPAARTAIRNITANYQAIEIYAEKRKELETEIERQLADDFNKRGIVLERVLLRNISLPPKVKNAIEAKLEAEQEAQKMELVLLKEKKEAERKKIEASGISEAQQIIAQSLVGDRGRAYLSWKYLENLQHLYTSPNNTIVIAPYDKNFIPLLQMGK</sequence>
<evidence type="ECO:0000256" key="1">
    <source>
        <dbReference type="ARBA" id="ARBA00004370"/>
    </source>
</evidence>
<accession>A0A7C6EI39</accession>
<dbReference type="Gene3D" id="3.30.479.30">
    <property type="entry name" value="Band 7 domain"/>
    <property type="match status" value="1"/>
</dbReference>
<dbReference type="AlphaFoldDB" id="A0A7C6EI39"/>
<feature type="domain" description="Band 7" evidence="5">
    <location>
        <begin position="53"/>
        <end position="228"/>
    </location>
</feature>
<comment type="subcellular location">
    <subcellularLocation>
        <location evidence="1">Membrane</location>
    </subcellularLocation>
</comment>
<dbReference type="InterPro" id="IPR001107">
    <property type="entry name" value="Band_7"/>
</dbReference>
<evidence type="ECO:0000256" key="2">
    <source>
        <dbReference type="ARBA" id="ARBA00023136"/>
    </source>
</evidence>
<keyword evidence="3" id="KW-0175">Coiled coil</keyword>
<keyword evidence="4" id="KW-0812">Transmembrane</keyword>
<dbReference type="SUPFAM" id="SSF117892">
    <property type="entry name" value="Band 7/SPFH domain"/>
    <property type="match status" value="1"/>
</dbReference>
<dbReference type="GO" id="GO:0007005">
    <property type="term" value="P:mitochondrion organization"/>
    <property type="evidence" value="ECO:0007669"/>
    <property type="project" value="TreeGrafter"/>
</dbReference>
<evidence type="ECO:0000256" key="4">
    <source>
        <dbReference type="SAM" id="Phobius"/>
    </source>
</evidence>
<name>A0A7C6EI39_UNCW3</name>
<organism evidence="6">
    <name type="scientific">candidate division WOR-3 bacterium</name>
    <dbReference type="NCBI Taxonomy" id="2052148"/>
    <lineage>
        <taxon>Bacteria</taxon>
        <taxon>Bacteria division WOR-3</taxon>
    </lineage>
</organism>
<dbReference type="PANTHER" id="PTHR23222:SF1">
    <property type="entry name" value="PROHIBITIN-2"/>
    <property type="match status" value="1"/>
</dbReference>
<reference evidence="6" key="1">
    <citation type="journal article" date="2020" name="mSystems">
        <title>Genome- and Community-Level Interaction Insights into Carbon Utilization and Element Cycling Functions of Hydrothermarchaeota in Hydrothermal Sediment.</title>
        <authorList>
            <person name="Zhou Z."/>
            <person name="Liu Y."/>
            <person name="Xu W."/>
            <person name="Pan J."/>
            <person name="Luo Z.H."/>
            <person name="Li M."/>
        </authorList>
    </citation>
    <scope>NUCLEOTIDE SEQUENCE [LARGE SCALE GENOMIC DNA]</scope>
    <source>
        <strain evidence="6">SpSt-783</strain>
    </source>
</reference>
<comment type="caution">
    <text evidence="6">The sequence shown here is derived from an EMBL/GenBank/DDBJ whole genome shotgun (WGS) entry which is preliminary data.</text>
</comment>
<dbReference type="PANTHER" id="PTHR23222">
    <property type="entry name" value="PROHIBITIN"/>
    <property type="match status" value="1"/>
</dbReference>
<keyword evidence="2 4" id="KW-0472">Membrane</keyword>
<evidence type="ECO:0000259" key="5">
    <source>
        <dbReference type="SMART" id="SM00244"/>
    </source>
</evidence>
<dbReference type="SMART" id="SM00244">
    <property type="entry name" value="PHB"/>
    <property type="match status" value="1"/>
</dbReference>
<gene>
    <name evidence="6" type="ORF">ENV70_00100</name>
</gene>